<dbReference type="RefSeq" id="WP_324780394.1">
    <property type="nucleotide sequence ID" value="NZ_CP141769.1"/>
</dbReference>
<feature type="signal peptide" evidence="2">
    <location>
        <begin position="1"/>
        <end position="32"/>
    </location>
</feature>
<dbReference type="EMBL" id="CP141769">
    <property type="protein sequence ID" value="WRS39862.1"/>
    <property type="molecule type" value="Genomic_DNA"/>
</dbReference>
<evidence type="ECO:0000313" key="3">
    <source>
        <dbReference type="EMBL" id="WRS39862.1"/>
    </source>
</evidence>
<accession>A0ABZ1CKR2</accession>
<keyword evidence="2" id="KW-0732">Signal</keyword>
<protein>
    <submittedName>
        <fullName evidence="3">Uncharacterized protein</fullName>
    </submittedName>
</protein>
<feature type="compositionally biased region" description="Pro residues" evidence="1">
    <location>
        <begin position="128"/>
        <end position="142"/>
    </location>
</feature>
<evidence type="ECO:0000256" key="1">
    <source>
        <dbReference type="SAM" id="MobiDB-lite"/>
    </source>
</evidence>
<organism evidence="3 4">
    <name type="scientific">Thiobacillus sedimenti</name>
    <dbReference type="NCBI Taxonomy" id="3110231"/>
    <lineage>
        <taxon>Bacteria</taxon>
        <taxon>Pseudomonadati</taxon>
        <taxon>Pseudomonadota</taxon>
        <taxon>Betaproteobacteria</taxon>
        <taxon>Nitrosomonadales</taxon>
        <taxon>Thiobacillaceae</taxon>
        <taxon>Thiobacillus</taxon>
    </lineage>
</organism>
<keyword evidence="4" id="KW-1185">Reference proteome</keyword>
<evidence type="ECO:0000313" key="4">
    <source>
        <dbReference type="Proteomes" id="UP001334732"/>
    </source>
</evidence>
<feature type="region of interest" description="Disordered" evidence="1">
    <location>
        <begin position="56"/>
        <end position="80"/>
    </location>
</feature>
<sequence>MNDPRPRSRKPMIERCLAILGMCLAGLGAALAAPPPDPGRLFFTPAERARLEAIRARAPEARGPGTPASPDTAPPPLRYDGIVVRSDGRTTRWIDGKAARDGAAVAGLKPGQLRAEGRIYEPYQVVRPTPPAPLPPAKEPAP</sequence>
<dbReference type="Proteomes" id="UP001334732">
    <property type="component" value="Chromosome"/>
</dbReference>
<feature type="region of interest" description="Disordered" evidence="1">
    <location>
        <begin position="122"/>
        <end position="142"/>
    </location>
</feature>
<feature type="chain" id="PRO_5046056210" evidence="2">
    <location>
        <begin position="33"/>
        <end position="142"/>
    </location>
</feature>
<proteinExistence type="predicted"/>
<gene>
    <name evidence="3" type="ORF">VA613_03070</name>
</gene>
<name>A0ABZ1CKR2_9PROT</name>
<evidence type="ECO:0000256" key="2">
    <source>
        <dbReference type="SAM" id="SignalP"/>
    </source>
</evidence>
<reference evidence="3 4" key="1">
    <citation type="submission" date="2023-12" db="EMBL/GenBank/DDBJ databases">
        <title>Thiobacillus sedimentum sp. nov., a chemolithoautotrophic sulfur-oxidizing bacterium isolated from freshwater sediment.</title>
        <authorList>
            <person name="Luo J."/>
            <person name="Dai C."/>
        </authorList>
    </citation>
    <scope>NUCLEOTIDE SEQUENCE [LARGE SCALE GENOMIC DNA]</scope>
    <source>
        <strain evidence="3 4">SCUT-2</strain>
    </source>
</reference>